<sequence>MWAPLTSIELEDVKFNIQKLMNSEITGIEYKARNIMDKRVHGFETADWVKGKALSPQKNAKRPQNPITRTIYGRVIKRATGFFDVNPKNGGTCYLSYKKCLLIQKCDGYSYV</sequence>
<geneLocation type="chloroplast" evidence="1"/>
<keyword evidence="1" id="KW-0255">Endonuclease</keyword>
<proteinExistence type="predicted"/>
<organism evidence="1">
    <name type="scientific">Pseudocharacium americanum</name>
    <dbReference type="NCBI Taxonomy" id="231080"/>
    <lineage>
        <taxon>Eukaryota</taxon>
        <taxon>Viridiplantae</taxon>
        <taxon>Chlorophyta</taxon>
        <taxon>core chlorophytes</taxon>
        <taxon>Ulvophyceae</taxon>
        <taxon>Ignatiales</taxon>
        <taxon>Ignatiaceae</taxon>
        <taxon>Pseudocharacium</taxon>
    </lineage>
</organism>
<keyword evidence="1" id="KW-0934">Plastid</keyword>
<keyword evidence="1" id="KW-0378">Hydrolase</keyword>
<dbReference type="RefSeq" id="YP_009367587.1">
    <property type="nucleotide sequence ID" value="NC_034711.1"/>
</dbReference>
<dbReference type="GeneID" id="32890128"/>
<dbReference type="AlphaFoldDB" id="A0A1W6EGW2"/>
<dbReference type="EMBL" id="KY407658">
    <property type="protein sequence ID" value="ARK14633.1"/>
    <property type="molecule type" value="Genomic_DNA"/>
</dbReference>
<protein>
    <submittedName>
        <fullName evidence="1">Putative HNH endonuclease</fullName>
    </submittedName>
</protein>
<name>A0A1W6EGW2_9CHLO</name>
<accession>A0A1W6EGW2</accession>
<keyword evidence="1" id="KW-0150">Chloroplast</keyword>
<evidence type="ECO:0000313" key="1">
    <source>
        <dbReference type="EMBL" id="ARK14633.1"/>
    </source>
</evidence>
<gene>
    <name evidence="1" type="primary">orf112</name>
</gene>
<dbReference type="GO" id="GO:0004519">
    <property type="term" value="F:endonuclease activity"/>
    <property type="evidence" value="ECO:0007669"/>
    <property type="project" value="UniProtKB-KW"/>
</dbReference>
<keyword evidence="1" id="KW-0540">Nuclease</keyword>
<reference evidence="1" key="1">
    <citation type="journal article" date="2017" name="Sci. Rep.">
        <title>Divergent copies of the large inverted repeat in the chloroplast genomes of ulvophycean green algae.</title>
        <authorList>
            <person name="Turmel M."/>
            <person name="Otis C."/>
            <person name="Lemieux C."/>
        </authorList>
    </citation>
    <scope>NUCLEOTIDE SEQUENCE</scope>
</reference>